<reference evidence="5" key="1">
    <citation type="submission" date="2021-01" db="EMBL/GenBank/DDBJ databases">
        <authorList>
            <person name="Lovell J.T."/>
            <person name="Bentley N."/>
            <person name="Bhattarai G."/>
            <person name="Jenkins J.W."/>
            <person name="Sreedasyam A."/>
            <person name="Alarcon Y."/>
            <person name="Bock C."/>
            <person name="Boston L."/>
            <person name="Carlson J."/>
            <person name="Cervantes K."/>
            <person name="Clermont K."/>
            <person name="Krom N."/>
            <person name="Kubenka K."/>
            <person name="Mamidi S."/>
            <person name="Mattison C."/>
            <person name="Monteros M."/>
            <person name="Pisani C."/>
            <person name="Plott C."/>
            <person name="Rajasekar S."/>
            <person name="Rhein H.S."/>
            <person name="Rohla C."/>
            <person name="Song M."/>
            <person name="Hilaire R.S."/>
            <person name="Shu S."/>
            <person name="Wells L."/>
            <person name="Wang X."/>
            <person name="Webber J."/>
            <person name="Heerema R.J."/>
            <person name="Klein P."/>
            <person name="Conner P."/>
            <person name="Grauke L."/>
            <person name="Grimwood J."/>
            <person name="Schmutz J."/>
            <person name="Randall J.J."/>
        </authorList>
    </citation>
    <scope>NUCLEOTIDE SEQUENCE</scope>
    <source>
        <tissue evidence="5">Leaf</tissue>
    </source>
</reference>
<comment type="similarity">
    <text evidence="2">Belongs to the class-I pyridoxal-phosphate-dependent aminotransferase family.</text>
</comment>
<dbReference type="InterPro" id="IPR004839">
    <property type="entry name" value="Aminotransferase_I/II_large"/>
</dbReference>
<dbReference type="GO" id="GO:0030170">
    <property type="term" value="F:pyridoxal phosphate binding"/>
    <property type="evidence" value="ECO:0007669"/>
    <property type="project" value="InterPro"/>
</dbReference>
<name>A0A922JTX9_CARIL</name>
<dbReference type="PANTHER" id="PTHR45744:SF36">
    <property type="entry name" value="AMINOTRANSFERASE CLASS I_CLASSII DOMAIN-CONTAINING PROTEIN"/>
    <property type="match status" value="1"/>
</dbReference>
<dbReference type="GO" id="GO:0006572">
    <property type="term" value="P:L-tyrosine catabolic process"/>
    <property type="evidence" value="ECO:0007669"/>
    <property type="project" value="TreeGrafter"/>
</dbReference>
<evidence type="ECO:0000313" key="5">
    <source>
        <dbReference type="EMBL" id="KAG6720593.1"/>
    </source>
</evidence>
<dbReference type="Proteomes" id="UP000811246">
    <property type="component" value="Chromosome 3"/>
</dbReference>
<dbReference type="NCBIfam" id="TIGR01265">
    <property type="entry name" value="tyr_nico_aTase"/>
    <property type="match status" value="1"/>
</dbReference>
<evidence type="ECO:0000313" key="6">
    <source>
        <dbReference type="Proteomes" id="UP000811246"/>
    </source>
</evidence>
<dbReference type="PANTHER" id="PTHR45744">
    <property type="entry name" value="TYROSINE AMINOTRANSFERASE"/>
    <property type="match status" value="1"/>
</dbReference>
<evidence type="ECO:0000256" key="2">
    <source>
        <dbReference type="ARBA" id="ARBA00007441"/>
    </source>
</evidence>
<feature type="domain" description="Aminotransferase class I/classII large" evidence="4">
    <location>
        <begin position="247"/>
        <end position="313"/>
    </location>
</feature>
<proteinExistence type="inferred from homology"/>
<dbReference type="AlphaFoldDB" id="A0A922JTX9"/>
<evidence type="ECO:0000259" key="4">
    <source>
        <dbReference type="Pfam" id="PF00155"/>
    </source>
</evidence>
<comment type="cofactor">
    <cofactor evidence="1">
        <name>pyridoxal 5'-phosphate</name>
        <dbReference type="ChEBI" id="CHEBI:597326"/>
    </cofactor>
</comment>
<dbReference type="InterPro" id="IPR005958">
    <property type="entry name" value="TyrNic_aminoTrfase"/>
</dbReference>
<dbReference type="GO" id="GO:0004838">
    <property type="term" value="F:L-tyrosine-2-oxoglutarate transaminase activity"/>
    <property type="evidence" value="ECO:0007669"/>
    <property type="project" value="TreeGrafter"/>
</dbReference>
<dbReference type="Pfam" id="PF00155">
    <property type="entry name" value="Aminotran_1_2"/>
    <property type="match status" value="2"/>
</dbReference>
<accession>A0A922JTX9</accession>
<dbReference type="EMBL" id="CM031827">
    <property type="protein sequence ID" value="KAG6720593.1"/>
    <property type="molecule type" value="Genomic_DNA"/>
</dbReference>
<gene>
    <name evidence="5" type="ORF">I3842_03G070200</name>
</gene>
<protein>
    <recommendedName>
        <fullName evidence="4">Aminotransferase class I/classII large domain-containing protein</fullName>
    </recommendedName>
</protein>
<comment type="caution">
    <text evidence="5">The sequence shown here is derived from an EMBL/GenBank/DDBJ whole genome shotgun (WGS) entry which is preliminary data.</text>
</comment>
<evidence type="ECO:0000256" key="3">
    <source>
        <dbReference type="ARBA" id="ARBA00022898"/>
    </source>
</evidence>
<organism evidence="5 6">
    <name type="scientific">Carya illinoinensis</name>
    <name type="common">Pecan</name>
    <dbReference type="NCBI Taxonomy" id="32201"/>
    <lineage>
        <taxon>Eukaryota</taxon>
        <taxon>Viridiplantae</taxon>
        <taxon>Streptophyta</taxon>
        <taxon>Embryophyta</taxon>
        <taxon>Tracheophyta</taxon>
        <taxon>Spermatophyta</taxon>
        <taxon>Magnoliopsida</taxon>
        <taxon>eudicotyledons</taxon>
        <taxon>Gunneridae</taxon>
        <taxon>Pentapetalae</taxon>
        <taxon>rosids</taxon>
        <taxon>fabids</taxon>
        <taxon>Fagales</taxon>
        <taxon>Juglandaceae</taxon>
        <taxon>Carya</taxon>
    </lineage>
</organism>
<sequence length="332" mass="36307">MTVQGVLIKLMENLKVANKGKPTIHLGLGDPTAFPCFRSDTSSENAIVDALRSSEFNCYPPACGVPSARSCQLSPDDVFVTAGCTHAIEIVISVIARPGANILLPRPGYPIYDARASLSHLQVRHYDLRPEQDWEIDLEAVQSLADDNTVAIVVISPGNPCGNVFTYQHLKQVAKTAKKLGILVIADEVYHHLNFGSKPFVPMGEFGSIALVITVGSISKRWIVPGWRLGWIVTNDPHGILKKSGKPEGSMSVMVELNVSLLEDISDDVDFCLKLAKEESVIVLPGSFVGLKNWIRITFAVEPAYLEDGLKRIKAFYHRHAACHDAISTKNP</sequence>
<evidence type="ECO:0000256" key="1">
    <source>
        <dbReference type="ARBA" id="ARBA00001933"/>
    </source>
</evidence>
<feature type="domain" description="Aminotransferase class I/classII large" evidence="4">
    <location>
        <begin position="72"/>
        <end position="236"/>
    </location>
</feature>
<dbReference type="CDD" id="cd00609">
    <property type="entry name" value="AAT_like"/>
    <property type="match status" value="1"/>
</dbReference>
<keyword evidence="3" id="KW-0663">Pyridoxal phosphate</keyword>